<organism evidence="1 2">
    <name type="scientific">Chelatococcus reniformis</name>
    <dbReference type="NCBI Taxonomy" id="1494448"/>
    <lineage>
        <taxon>Bacteria</taxon>
        <taxon>Pseudomonadati</taxon>
        <taxon>Pseudomonadota</taxon>
        <taxon>Alphaproteobacteria</taxon>
        <taxon>Hyphomicrobiales</taxon>
        <taxon>Chelatococcaceae</taxon>
        <taxon>Chelatococcus</taxon>
    </lineage>
</organism>
<protein>
    <submittedName>
        <fullName evidence="1">Uncharacterized protein</fullName>
    </submittedName>
</protein>
<dbReference type="AlphaFoldDB" id="A0A916UFY7"/>
<proteinExistence type="predicted"/>
<sequence>MRLPETFTEWVLTGSLALLFLLFVKAYEILAVLRRSAAQARSASLDSDDRRDLTIAINQVEGAVNRLEHTIREIARADALDGPERGN</sequence>
<name>A0A916UFY7_9HYPH</name>
<evidence type="ECO:0000313" key="1">
    <source>
        <dbReference type="EMBL" id="GGC72104.1"/>
    </source>
</evidence>
<reference evidence="1" key="1">
    <citation type="journal article" date="2014" name="Int. J. Syst. Evol. Microbiol.">
        <title>Complete genome sequence of Corynebacterium casei LMG S-19264T (=DSM 44701T), isolated from a smear-ripened cheese.</title>
        <authorList>
            <consortium name="US DOE Joint Genome Institute (JGI-PGF)"/>
            <person name="Walter F."/>
            <person name="Albersmeier A."/>
            <person name="Kalinowski J."/>
            <person name="Ruckert C."/>
        </authorList>
    </citation>
    <scope>NUCLEOTIDE SEQUENCE</scope>
    <source>
        <strain evidence="1">CGMCC 1.12919</strain>
    </source>
</reference>
<gene>
    <name evidence="1" type="ORF">GCM10010994_33160</name>
</gene>
<comment type="caution">
    <text evidence="1">The sequence shown here is derived from an EMBL/GenBank/DDBJ whole genome shotgun (WGS) entry which is preliminary data.</text>
</comment>
<dbReference type="EMBL" id="BMGG01000005">
    <property type="protein sequence ID" value="GGC72104.1"/>
    <property type="molecule type" value="Genomic_DNA"/>
</dbReference>
<accession>A0A916UFY7</accession>
<dbReference type="Proteomes" id="UP000637002">
    <property type="component" value="Unassembled WGS sequence"/>
</dbReference>
<evidence type="ECO:0000313" key="2">
    <source>
        <dbReference type="Proteomes" id="UP000637002"/>
    </source>
</evidence>
<keyword evidence="2" id="KW-1185">Reference proteome</keyword>
<reference evidence="1" key="2">
    <citation type="submission" date="2020-09" db="EMBL/GenBank/DDBJ databases">
        <authorList>
            <person name="Sun Q."/>
            <person name="Zhou Y."/>
        </authorList>
    </citation>
    <scope>NUCLEOTIDE SEQUENCE</scope>
    <source>
        <strain evidence="1">CGMCC 1.12919</strain>
    </source>
</reference>